<dbReference type="STRING" id="1314782.A0A165QWT9"/>
<keyword evidence="11" id="KW-1185">Reference proteome</keyword>
<protein>
    <recommendedName>
        <fullName evidence="9">RING-CH-type domain-containing protein</fullName>
    </recommendedName>
</protein>
<comment type="subcellular location">
    <subcellularLocation>
        <location evidence="1">Membrane</location>
        <topology evidence="1">Multi-pass membrane protein</topology>
    </subcellularLocation>
</comment>
<keyword evidence="4" id="KW-0863">Zinc-finger</keyword>
<feature type="compositionally biased region" description="Basic and acidic residues" evidence="8">
    <location>
        <begin position="300"/>
        <end position="313"/>
    </location>
</feature>
<organism evidence="10 11">
    <name type="scientific">Neolentinus lepideus HHB14362 ss-1</name>
    <dbReference type="NCBI Taxonomy" id="1314782"/>
    <lineage>
        <taxon>Eukaryota</taxon>
        <taxon>Fungi</taxon>
        <taxon>Dikarya</taxon>
        <taxon>Basidiomycota</taxon>
        <taxon>Agaricomycotina</taxon>
        <taxon>Agaricomycetes</taxon>
        <taxon>Gloeophyllales</taxon>
        <taxon>Gloeophyllaceae</taxon>
        <taxon>Neolentinus</taxon>
    </lineage>
</organism>
<reference evidence="10 11" key="1">
    <citation type="journal article" date="2016" name="Mol. Biol. Evol.">
        <title>Comparative Genomics of Early-Diverging Mushroom-Forming Fungi Provides Insights into the Origins of Lignocellulose Decay Capabilities.</title>
        <authorList>
            <person name="Nagy L.G."/>
            <person name="Riley R."/>
            <person name="Tritt A."/>
            <person name="Adam C."/>
            <person name="Daum C."/>
            <person name="Floudas D."/>
            <person name="Sun H."/>
            <person name="Yadav J.S."/>
            <person name="Pangilinan J."/>
            <person name="Larsson K.H."/>
            <person name="Matsuura K."/>
            <person name="Barry K."/>
            <person name="Labutti K."/>
            <person name="Kuo R."/>
            <person name="Ohm R.A."/>
            <person name="Bhattacharya S.S."/>
            <person name="Shirouzu T."/>
            <person name="Yoshinaga Y."/>
            <person name="Martin F.M."/>
            <person name="Grigoriev I.V."/>
            <person name="Hibbett D.S."/>
        </authorList>
    </citation>
    <scope>NUCLEOTIDE SEQUENCE [LARGE SCALE GENOMIC DNA]</scope>
    <source>
        <strain evidence="10 11">HHB14362 ss-1</strain>
    </source>
</reference>
<evidence type="ECO:0000256" key="1">
    <source>
        <dbReference type="ARBA" id="ARBA00004141"/>
    </source>
</evidence>
<accession>A0A165QWT9</accession>
<dbReference type="GO" id="GO:0008270">
    <property type="term" value="F:zinc ion binding"/>
    <property type="evidence" value="ECO:0007669"/>
    <property type="project" value="UniProtKB-KW"/>
</dbReference>
<evidence type="ECO:0000256" key="5">
    <source>
        <dbReference type="ARBA" id="ARBA00022833"/>
    </source>
</evidence>
<dbReference type="PROSITE" id="PS51292">
    <property type="entry name" value="ZF_RING_CH"/>
    <property type="match status" value="1"/>
</dbReference>
<keyword evidence="6" id="KW-1133">Transmembrane helix</keyword>
<keyword evidence="3" id="KW-0479">Metal-binding</keyword>
<dbReference type="OrthoDB" id="5817083at2759"/>
<evidence type="ECO:0000259" key="9">
    <source>
        <dbReference type="PROSITE" id="PS51292"/>
    </source>
</evidence>
<dbReference type="Proteomes" id="UP000076761">
    <property type="component" value="Unassembled WGS sequence"/>
</dbReference>
<evidence type="ECO:0000313" key="11">
    <source>
        <dbReference type="Proteomes" id="UP000076761"/>
    </source>
</evidence>
<evidence type="ECO:0000256" key="3">
    <source>
        <dbReference type="ARBA" id="ARBA00022723"/>
    </source>
</evidence>
<sequence length="497" mass="56350">MAELQVPTIDDLRVKLCYICREEEQYDRPETQVNKSAWVHPCNCTLVAHESCLLEWIKTAQQNPSRAENALKCPQCGAEYEMESDNPPTLRLMNFVNRLLTIGGRVVLAVNLSTLVVAFGTGVYIVSTAYGLHAMQEFLGKEMYDTLLTDDPNNWPFHAWFNLPLIPISLVLSRTSLPETGFSTLLPLFVAWPVTKPVEPKGPTSFLQLAGNRLSDYFPFVPEKEGLFSWPPGPLMCTILYISVRTAYRKYWNQFAHWVLDHRPTVAPDGRRRRRFLWDLDEDGAGPLRIRIAANVLGERRQERQEGQGERQRQQAGQQQQQQAEGQEQGGHDEDANADDNEPTARYTGSSLGRLIGGALMIPKISSYMGSLLYQLSQHSTILRRFLGIRPPLSVGLRLYENVTPAFAKLTPAQQVAAYSRAVLRVFLYGTKQWSEMDPVWFRNTIGLGLFVVAKDCVELFYAWLSKKELESRHVKTRPFRGIDARGLDLIPPRVAI</sequence>
<feature type="compositionally biased region" description="Low complexity" evidence="8">
    <location>
        <begin position="314"/>
        <end position="327"/>
    </location>
</feature>
<dbReference type="InterPro" id="IPR013083">
    <property type="entry name" value="Znf_RING/FYVE/PHD"/>
</dbReference>
<evidence type="ECO:0000313" key="10">
    <source>
        <dbReference type="EMBL" id="KZT22986.1"/>
    </source>
</evidence>
<dbReference type="InterPro" id="IPR011016">
    <property type="entry name" value="Znf_RING-CH"/>
</dbReference>
<dbReference type="Pfam" id="PF12906">
    <property type="entry name" value="RINGv"/>
    <property type="match status" value="1"/>
</dbReference>
<name>A0A165QWT9_9AGAM</name>
<gene>
    <name evidence="10" type="ORF">NEOLEDRAFT_573985</name>
</gene>
<feature type="region of interest" description="Disordered" evidence="8">
    <location>
        <begin position="300"/>
        <end position="349"/>
    </location>
</feature>
<dbReference type="EMBL" id="KV425589">
    <property type="protein sequence ID" value="KZT22986.1"/>
    <property type="molecule type" value="Genomic_DNA"/>
</dbReference>
<keyword evidence="7" id="KW-0472">Membrane</keyword>
<dbReference type="AlphaFoldDB" id="A0A165QWT9"/>
<dbReference type="SMART" id="SM00744">
    <property type="entry name" value="RINGv"/>
    <property type="match status" value="1"/>
</dbReference>
<proteinExistence type="predicted"/>
<evidence type="ECO:0000256" key="4">
    <source>
        <dbReference type="ARBA" id="ARBA00022771"/>
    </source>
</evidence>
<dbReference type="GO" id="GO:0016020">
    <property type="term" value="C:membrane"/>
    <property type="evidence" value="ECO:0007669"/>
    <property type="project" value="UniProtKB-SubCell"/>
</dbReference>
<evidence type="ECO:0000256" key="2">
    <source>
        <dbReference type="ARBA" id="ARBA00022692"/>
    </source>
</evidence>
<keyword evidence="2" id="KW-0812">Transmembrane</keyword>
<evidence type="ECO:0000256" key="7">
    <source>
        <dbReference type="ARBA" id="ARBA00023136"/>
    </source>
</evidence>
<evidence type="ECO:0000256" key="8">
    <source>
        <dbReference type="SAM" id="MobiDB-lite"/>
    </source>
</evidence>
<feature type="domain" description="RING-CH-type" evidence="9">
    <location>
        <begin position="9"/>
        <end position="83"/>
    </location>
</feature>
<dbReference type="PANTHER" id="PTHR46283">
    <property type="entry name" value="E3 UBIQUITIN-PROTEIN LIGASE MARCH5"/>
    <property type="match status" value="1"/>
</dbReference>
<keyword evidence="5" id="KW-0862">Zinc</keyword>
<evidence type="ECO:0000256" key="6">
    <source>
        <dbReference type="ARBA" id="ARBA00022989"/>
    </source>
</evidence>
<dbReference type="InParanoid" id="A0A165QWT9"/>
<dbReference type="Gene3D" id="3.30.40.10">
    <property type="entry name" value="Zinc/RING finger domain, C3HC4 (zinc finger)"/>
    <property type="match status" value="1"/>
</dbReference>
<dbReference type="SUPFAM" id="SSF57850">
    <property type="entry name" value="RING/U-box"/>
    <property type="match status" value="1"/>
</dbReference>